<proteinExistence type="predicted"/>
<dbReference type="AlphaFoldDB" id="A4BZU7"/>
<name>A4BZU7_9FLAO</name>
<dbReference type="Proteomes" id="UP000003053">
    <property type="component" value="Unassembled WGS sequence"/>
</dbReference>
<comment type="caution">
    <text evidence="1">The sequence shown here is derived from an EMBL/GenBank/DDBJ whole genome shotgun (WGS) entry which is preliminary data.</text>
</comment>
<evidence type="ECO:0000313" key="1">
    <source>
        <dbReference type="EMBL" id="EAR12690.1"/>
    </source>
</evidence>
<keyword evidence="2" id="KW-1185">Reference proteome</keyword>
<accession>A4BZU7</accession>
<protein>
    <submittedName>
        <fullName evidence="1">Uncharacterized protein</fullName>
    </submittedName>
</protein>
<sequence length="27" mass="3311">MKTIFKAEKSQKVKRFSFLLSDFFQKK</sequence>
<evidence type="ECO:0000313" key="2">
    <source>
        <dbReference type="Proteomes" id="UP000003053"/>
    </source>
</evidence>
<dbReference type="EMBL" id="AAOG01000002">
    <property type="protein sequence ID" value="EAR12690.1"/>
    <property type="molecule type" value="Genomic_DNA"/>
</dbReference>
<reference evidence="1 2" key="1">
    <citation type="submission" date="2006-02" db="EMBL/GenBank/DDBJ databases">
        <authorList>
            <person name="Murray A."/>
            <person name="Staley J."/>
            <person name="Ferriera S."/>
            <person name="Johnson J."/>
            <person name="Kravitz S."/>
            <person name="Halpern A."/>
            <person name="Remington K."/>
            <person name="Beeson K."/>
            <person name="Tran B."/>
            <person name="Rogers Y.-H."/>
            <person name="Friedman R."/>
            <person name="Venter J.C."/>
        </authorList>
    </citation>
    <scope>NUCLEOTIDE SEQUENCE [LARGE SCALE GENOMIC DNA]</scope>
    <source>
        <strain evidence="1 2">23-P</strain>
    </source>
</reference>
<dbReference type="HOGENOM" id="CLU_3414911_0_0_10"/>
<organism evidence="1 2">
    <name type="scientific">Polaribacter irgensii 23-P</name>
    <dbReference type="NCBI Taxonomy" id="313594"/>
    <lineage>
        <taxon>Bacteria</taxon>
        <taxon>Pseudomonadati</taxon>
        <taxon>Bacteroidota</taxon>
        <taxon>Flavobacteriia</taxon>
        <taxon>Flavobacteriales</taxon>
        <taxon>Flavobacteriaceae</taxon>
    </lineage>
</organism>
<gene>
    <name evidence="1" type="ORF">PI23P_08690</name>
</gene>